<evidence type="ECO:0000313" key="1">
    <source>
        <dbReference type="EMBL" id="MDQ0933588.1"/>
    </source>
</evidence>
<dbReference type="EMBL" id="JAUSZS010000004">
    <property type="protein sequence ID" value="MDQ0933588.1"/>
    <property type="molecule type" value="Genomic_DNA"/>
</dbReference>
<dbReference type="Proteomes" id="UP001223072">
    <property type="component" value="Unassembled WGS sequence"/>
</dbReference>
<reference evidence="1 2" key="1">
    <citation type="submission" date="2023-07" db="EMBL/GenBank/DDBJ databases">
        <title>Comparative genomics of wheat-associated soil bacteria to identify genetic determinants of phenazine resistance.</title>
        <authorList>
            <person name="Mouncey N."/>
        </authorList>
    </citation>
    <scope>NUCLEOTIDE SEQUENCE [LARGE SCALE GENOMIC DNA]</scope>
    <source>
        <strain evidence="1 2">W2I16</strain>
    </source>
</reference>
<protein>
    <submittedName>
        <fullName evidence="1">Uncharacterized protein</fullName>
    </submittedName>
</protein>
<organism evidence="1 2">
    <name type="scientific">Streptomyces turgidiscabies</name>
    <dbReference type="NCBI Taxonomy" id="85558"/>
    <lineage>
        <taxon>Bacteria</taxon>
        <taxon>Bacillati</taxon>
        <taxon>Actinomycetota</taxon>
        <taxon>Actinomycetes</taxon>
        <taxon>Kitasatosporales</taxon>
        <taxon>Streptomycetaceae</taxon>
        <taxon>Streptomyces</taxon>
    </lineage>
</organism>
<accession>A0ABU0RPC8</accession>
<dbReference type="RefSeq" id="WP_307627351.1">
    <property type="nucleotide sequence ID" value="NZ_JAUSZS010000004.1"/>
</dbReference>
<evidence type="ECO:0000313" key="2">
    <source>
        <dbReference type="Proteomes" id="UP001223072"/>
    </source>
</evidence>
<keyword evidence="2" id="KW-1185">Reference proteome</keyword>
<sequence length="101" mass="11733">MYRLTHNGETEEYASRMRAIRALAGAVRAQPLTDGERKIFDRWYTNRNFRSVSLALYNRNRYELRVSVAGERRTFAIDPPPLLPDEHPAQVPVTHEYADTV</sequence>
<proteinExistence type="predicted"/>
<gene>
    <name evidence="1" type="ORF">QFZ49_003528</name>
</gene>
<comment type="caution">
    <text evidence="1">The sequence shown here is derived from an EMBL/GenBank/DDBJ whole genome shotgun (WGS) entry which is preliminary data.</text>
</comment>
<name>A0ABU0RPC8_9ACTN</name>